<gene>
    <name evidence="2" type="ORF">AK812_SmicGene39682</name>
</gene>
<dbReference type="Proteomes" id="UP000186817">
    <property type="component" value="Unassembled WGS sequence"/>
</dbReference>
<protein>
    <submittedName>
        <fullName evidence="2">Uncharacterized protein</fullName>
    </submittedName>
</protein>
<organism evidence="2 3">
    <name type="scientific">Symbiodinium microadriaticum</name>
    <name type="common">Dinoflagellate</name>
    <name type="synonym">Zooxanthella microadriatica</name>
    <dbReference type="NCBI Taxonomy" id="2951"/>
    <lineage>
        <taxon>Eukaryota</taxon>
        <taxon>Sar</taxon>
        <taxon>Alveolata</taxon>
        <taxon>Dinophyceae</taxon>
        <taxon>Suessiales</taxon>
        <taxon>Symbiodiniaceae</taxon>
        <taxon>Symbiodinium</taxon>
    </lineage>
</organism>
<evidence type="ECO:0000313" key="3">
    <source>
        <dbReference type="Proteomes" id="UP000186817"/>
    </source>
</evidence>
<feature type="region of interest" description="Disordered" evidence="1">
    <location>
        <begin position="1"/>
        <end position="22"/>
    </location>
</feature>
<dbReference type="EMBL" id="LSRX01001430">
    <property type="protein sequence ID" value="OLP79961.1"/>
    <property type="molecule type" value="Genomic_DNA"/>
</dbReference>
<dbReference type="AlphaFoldDB" id="A0A1Q9CAM4"/>
<feature type="region of interest" description="Disordered" evidence="1">
    <location>
        <begin position="87"/>
        <end position="159"/>
    </location>
</feature>
<comment type="caution">
    <text evidence="2">The sequence shown here is derived from an EMBL/GenBank/DDBJ whole genome shotgun (WGS) entry which is preliminary data.</text>
</comment>
<evidence type="ECO:0000313" key="2">
    <source>
        <dbReference type="EMBL" id="OLP79961.1"/>
    </source>
</evidence>
<proteinExistence type="predicted"/>
<feature type="compositionally biased region" description="Basic and acidic residues" evidence="1">
    <location>
        <begin position="124"/>
        <end position="138"/>
    </location>
</feature>
<evidence type="ECO:0000256" key="1">
    <source>
        <dbReference type="SAM" id="MobiDB-lite"/>
    </source>
</evidence>
<name>A0A1Q9CAM4_SYMMI</name>
<sequence length="211" mass="22800">MSDDDTLSKISRRPGREGRHWRSPVTIGFTDLLGRAVWSETPETILQAARELSPTQIPATELPATPNRLGCKWTMLLVWVRAGARAGMGRSVPPPTKQPEDVARAGQSKQAGLDFHGAGAGPDKVGRDRRVGPERQLEEELAADGDGGTGSGTSPNALGIKPLTAYTQLSSAPRVTDRIRLSRTAAVMTCRCDASGEKTHCEDWKKRCDML</sequence>
<accession>A0A1Q9CAM4</accession>
<reference evidence="2 3" key="1">
    <citation type="submission" date="2016-02" db="EMBL/GenBank/DDBJ databases">
        <title>Genome analysis of coral dinoflagellate symbionts highlights evolutionary adaptations to a symbiotic lifestyle.</title>
        <authorList>
            <person name="Aranda M."/>
            <person name="Li Y."/>
            <person name="Liew Y.J."/>
            <person name="Baumgarten S."/>
            <person name="Simakov O."/>
            <person name="Wilson M."/>
            <person name="Piel J."/>
            <person name="Ashoor H."/>
            <person name="Bougouffa S."/>
            <person name="Bajic V.B."/>
            <person name="Ryu T."/>
            <person name="Ravasi T."/>
            <person name="Bayer T."/>
            <person name="Micklem G."/>
            <person name="Kim H."/>
            <person name="Bhak J."/>
            <person name="Lajeunesse T.C."/>
            <person name="Voolstra C.R."/>
        </authorList>
    </citation>
    <scope>NUCLEOTIDE SEQUENCE [LARGE SCALE GENOMIC DNA]</scope>
    <source>
        <strain evidence="2 3">CCMP2467</strain>
    </source>
</reference>
<keyword evidence="3" id="KW-1185">Reference proteome</keyword>